<dbReference type="Pfam" id="PF13847">
    <property type="entry name" value="Methyltransf_31"/>
    <property type="match status" value="1"/>
</dbReference>
<sequence length="435" mass="48301">MSAENQAQFAIRFYDGKAKTYNQTWHPDYAQRFSSYLQLSAGDHVLDIACGTGLLTFLAAHRVGSQGRVVGVDVTPSMLSQAKTRKEINEDAYSHVEFYEADAMNLDAVKELKKESFDMITVASALVLFPDPQKVITHWVTFLKPGGTLVVDSPHPRSFLAGMVLERTCQRLKLPIPYCRCWSTSEHALRQVLEDVGLEVEKVITLENQSGYGRRCYEDSDWDDHFVEKVVLGDVARIFADPETRRQAQAVFKEEWENMAVNGRVEEVDSVFLGIGRKSTDPQAAKTMLSGGCRCGNIRYTSSAKPTDITNCYCRACQQLSGSGFLPFVHVPTYALKFTESSTLKKIKLSHVGERAFCSSCGSPISMVYNDSLNSNCITMGSVNGASLKDAWPKVTKHIFLKEKAPWTILPDDGAPRFDGFSDGSPPVEAYAKPQ</sequence>
<evidence type="ECO:0000313" key="5">
    <source>
        <dbReference type="EMBL" id="KAF2750279.1"/>
    </source>
</evidence>
<accession>A0A6A6VKF0</accession>
<comment type="similarity">
    <text evidence="1">Belongs to the Gfa family.</text>
</comment>
<dbReference type="Gene3D" id="3.90.1590.10">
    <property type="entry name" value="glutathione-dependent formaldehyde- activating enzyme (gfa)"/>
    <property type="match status" value="1"/>
</dbReference>
<organism evidence="5 6">
    <name type="scientific">Sporormia fimetaria CBS 119925</name>
    <dbReference type="NCBI Taxonomy" id="1340428"/>
    <lineage>
        <taxon>Eukaryota</taxon>
        <taxon>Fungi</taxon>
        <taxon>Dikarya</taxon>
        <taxon>Ascomycota</taxon>
        <taxon>Pezizomycotina</taxon>
        <taxon>Dothideomycetes</taxon>
        <taxon>Pleosporomycetidae</taxon>
        <taxon>Pleosporales</taxon>
        <taxon>Sporormiaceae</taxon>
        <taxon>Sporormia</taxon>
    </lineage>
</organism>
<dbReference type="OrthoDB" id="6329284at2759"/>
<reference evidence="5" key="1">
    <citation type="journal article" date="2020" name="Stud. Mycol.">
        <title>101 Dothideomycetes genomes: a test case for predicting lifestyles and emergence of pathogens.</title>
        <authorList>
            <person name="Haridas S."/>
            <person name="Albert R."/>
            <person name="Binder M."/>
            <person name="Bloem J."/>
            <person name="Labutti K."/>
            <person name="Salamov A."/>
            <person name="Andreopoulos B."/>
            <person name="Baker S."/>
            <person name="Barry K."/>
            <person name="Bills G."/>
            <person name="Bluhm B."/>
            <person name="Cannon C."/>
            <person name="Castanera R."/>
            <person name="Culley D."/>
            <person name="Daum C."/>
            <person name="Ezra D."/>
            <person name="Gonzalez J."/>
            <person name="Henrissat B."/>
            <person name="Kuo A."/>
            <person name="Liang C."/>
            <person name="Lipzen A."/>
            <person name="Lutzoni F."/>
            <person name="Magnuson J."/>
            <person name="Mondo S."/>
            <person name="Nolan M."/>
            <person name="Ohm R."/>
            <person name="Pangilinan J."/>
            <person name="Park H.-J."/>
            <person name="Ramirez L."/>
            <person name="Alfaro M."/>
            <person name="Sun H."/>
            <person name="Tritt A."/>
            <person name="Yoshinaga Y."/>
            <person name="Zwiers L.-H."/>
            <person name="Turgeon B."/>
            <person name="Goodwin S."/>
            <person name="Spatafora J."/>
            <person name="Crous P."/>
            <person name="Grigoriev I."/>
        </authorList>
    </citation>
    <scope>NUCLEOTIDE SEQUENCE</scope>
    <source>
        <strain evidence="5">CBS 119925</strain>
    </source>
</reference>
<evidence type="ECO:0000256" key="2">
    <source>
        <dbReference type="ARBA" id="ARBA00022723"/>
    </source>
</evidence>
<keyword evidence="6" id="KW-1185">Reference proteome</keyword>
<dbReference type="InterPro" id="IPR025714">
    <property type="entry name" value="Methyltranfer_dom"/>
</dbReference>
<dbReference type="GO" id="GO:0046872">
    <property type="term" value="F:metal ion binding"/>
    <property type="evidence" value="ECO:0007669"/>
    <property type="project" value="UniProtKB-KW"/>
</dbReference>
<dbReference type="PANTHER" id="PTHR43861:SF1">
    <property type="entry name" value="TRANS-ACONITATE 2-METHYLTRANSFERASE"/>
    <property type="match status" value="1"/>
</dbReference>
<keyword evidence="3" id="KW-0862">Zinc</keyword>
<dbReference type="Proteomes" id="UP000799440">
    <property type="component" value="Unassembled WGS sequence"/>
</dbReference>
<evidence type="ECO:0000259" key="4">
    <source>
        <dbReference type="PROSITE" id="PS51891"/>
    </source>
</evidence>
<evidence type="ECO:0000256" key="3">
    <source>
        <dbReference type="ARBA" id="ARBA00022833"/>
    </source>
</evidence>
<evidence type="ECO:0000256" key="1">
    <source>
        <dbReference type="ARBA" id="ARBA00005495"/>
    </source>
</evidence>
<dbReference type="GO" id="GO:0016846">
    <property type="term" value="F:carbon-sulfur lyase activity"/>
    <property type="evidence" value="ECO:0007669"/>
    <property type="project" value="InterPro"/>
</dbReference>
<dbReference type="EMBL" id="MU006564">
    <property type="protein sequence ID" value="KAF2750279.1"/>
    <property type="molecule type" value="Genomic_DNA"/>
</dbReference>
<dbReference type="AlphaFoldDB" id="A0A6A6VKF0"/>
<dbReference type="SUPFAM" id="SSF53335">
    <property type="entry name" value="S-adenosyl-L-methionine-dependent methyltransferases"/>
    <property type="match status" value="1"/>
</dbReference>
<keyword evidence="5" id="KW-0489">Methyltransferase</keyword>
<name>A0A6A6VKF0_9PLEO</name>
<feature type="domain" description="CENP-V/GFA" evidence="4">
    <location>
        <begin position="289"/>
        <end position="419"/>
    </location>
</feature>
<dbReference type="SUPFAM" id="SSF51316">
    <property type="entry name" value="Mss4-like"/>
    <property type="match status" value="1"/>
</dbReference>
<dbReference type="CDD" id="cd02440">
    <property type="entry name" value="AdoMet_MTases"/>
    <property type="match status" value="1"/>
</dbReference>
<gene>
    <name evidence="5" type="ORF">M011DRAFT_396955</name>
</gene>
<evidence type="ECO:0000313" key="6">
    <source>
        <dbReference type="Proteomes" id="UP000799440"/>
    </source>
</evidence>
<dbReference type="Pfam" id="PF04828">
    <property type="entry name" value="GFA"/>
    <property type="match status" value="1"/>
</dbReference>
<dbReference type="GO" id="GO:0008168">
    <property type="term" value="F:methyltransferase activity"/>
    <property type="evidence" value="ECO:0007669"/>
    <property type="project" value="UniProtKB-KW"/>
</dbReference>
<dbReference type="PROSITE" id="PS51891">
    <property type="entry name" value="CENP_V_GFA"/>
    <property type="match status" value="1"/>
</dbReference>
<keyword evidence="5" id="KW-0808">Transferase</keyword>
<dbReference type="Gene3D" id="3.40.50.150">
    <property type="entry name" value="Vaccinia Virus protein VP39"/>
    <property type="match status" value="1"/>
</dbReference>
<dbReference type="PANTHER" id="PTHR43861">
    <property type="entry name" value="TRANS-ACONITATE 2-METHYLTRANSFERASE-RELATED"/>
    <property type="match status" value="1"/>
</dbReference>
<proteinExistence type="inferred from homology"/>
<dbReference type="GO" id="GO:0032259">
    <property type="term" value="P:methylation"/>
    <property type="evidence" value="ECO:0007669"/>
    <property type="project" value="UniProtKB-KW"/>
</dbReference>
<dbReference type="InterPro" id="IPR029063">
    <property type="entry name" value="SAM-dependent_MTases_sf"/>
</dbReference>
<protein>
    <submittedName>
        <fullName evidence="5">S-adenosyl-L-methionine-dependent methyltransferase</fullName>
    </submittedName>
</protein>
<dbReference type="InterPro" id="IPR006913">
    <property type="entry name" value="CENP-V/GFA"/>
</dbReference>
<dbReference type="InterPro" id="IPR011057">
    <property type="entry name" value="Mss4-like_sf"/>
</dbReference>
<keyword evidence="2" id="KW-0479">Metal-binding</keyword>